<name>A0AAV4QZA5_9ARAC</name>
<dbReference type="Proteomes" id="UP001054837">
    <property type="component" value="Unassembled WGS sequence"/>
</dbReference>
<proteinExistence type="predicted"/>
<protein>
    <submittedName>
        <fullName evidence="1">Uncharacterized protein</fullName>
    </submittedName>
</protein>
<dbReference type="EMBL" id="BPLQ01005409">
    <property type="protein sequence ID" value="GIY14805.1"/>
    <property type="molecule type" value="Genomic_DNA"/>
</dbReference>
<sequence>MSLTWGGREPRLSNCMASCCDIGVTTLLLKQLRGTLLECKLCVHIPSTIGLKLMRIDFWLKIGQLRANDNNTAIVTTKNDKRASNLSSETEEDLPDTKKYKLSEDSTIKWKYGGILFSIWVSLNRK</sequence>
<evidence type="ECO:0000313" key="1">
    <source>
        <dbReference type="EMBL" id="GIY14805.1"/>
    </source>
</evidence>
<reference evidence="1 2" key="1">
    <citation type="submission" date="2021-06" db="EMBL/GenBank/DDBJ databases">
        <title>Caerostris darwini draft genome.</title>
        <authorList>
            <person name="Kono N."/>
            <person name="Arakawa K."/>
        </authorList>
    </citation>
    <scope>NUCLEOTIDE SEQUENCE [LARGE SCALE GENOMIC DNA]</scope>
</reference>
<gene>
    <name evidence="1" type="ORF">CDAR_294281</name>
</gene>
<organism evidence="1 2">
    <name type="scientific">Caerostris darwini</name>
    <dbReference type="NCBI Taxonomy" id="1538125"/>
    <lineage>
        <taxon>Eukaryota</taxon>
        <taxon>Metazoa</taxon>
        <taxon>Ecdysozoa</taxon>
        <taxon>Arthropoda</taxon>
        <taxon>Chelicerata</taxon>
        <taxon>Arachnida</taxon>
        <taxon>Araneae</taxon>
        <taxon>Araneomorphae</taxon>
        <taxon>Entelegynae</taxon>
        <taxon>Araneoidea</taxon>
        <taxon>Araneidae</taxon>
        <taxon>Caerostris</taxon>
    </lineage>
</organism>
<comment type="caution">
    <text evidence="1">The sequence shown here is derived from an EMBL/GenBank/DDBJ whole genome shotgun (WGS) entry which is preliminary data.</text>
</comment>
<keyword evidence="2" id="KW-1185">Reference proteome</keyword>
<dbReference type="AlphaFoldDB" id="A0AAV4QZA5"/>
<evidence type="ECO:0000313" key="2">
    <source>
        <dbReference type="Proteomes" id="UP001054837"/>
    </source>
</evidence>
<accession>A0AAV4QZA5</accession>